<feature type="region of interest" description="Disordered" evidence="1">
    <location>
        <begin position="89"/>
        <end position="222"/>
    </location>
</feature>
<sequence length="222" mass="22690">MEAGLYTPTVHTGRAASRRPSYGSNPYASIRGLDHQSISRTVLSSVDRPLERAATERALDRAASALDRAAMDRTGGIAGGIAGGMERAGVGGKGSHVASTLSVGGDHRAPGTYAHGHAHAHVPPRMAHHHHHTRGGMDAAANRPPPSQWFAATGRPGTPGISPPTETSPVAVGNCSRCASCTGRRPTPPPPQRGSSPSDAAQASTTVSHGDTAEAVYGGLKV</sequence>
<protein>
    <submittedName>
        <fullName evidence="2">Uncharacterized protein</fullName>
    </submittedName>
</protein>
<organism evidence="2">
    <name type="scientific">Haptolina brevifila</name>
    <dbReference type="NCBI Taxonomy" id="156173"/>
    <lineage>
        <taxon>Eukaryota</taxon>
        <taxon>Haptista</taxon>
        <taxon>Haptophyta</taxon>
        <taxon>Prymnesiophyceae</taxon>
        <taxon>Prymnesiales</taxon>
        <taxon>Prymnesiaceae</taxon>
        <taxon>Haptolina</taxon>
    </lineage>
</organism>
<reference evidence="2" key="1">
    <citation type="submission" date="2021-01" db="EMBL/GenBank/DDBJ databases">
        <authorList>
            <person name="Corre E."/>
            <person name="Pelletier E."/>
            <person name="Niang G."/>
            <person name="Scheremetjew M."/>
            <person name="Finn R."/>
            <person name="Kale V."/>
            <person name="Holt S."/>
            <person name="Cochrane G."/>
            <person name="Meng A."/>
            <person name="Brown T."/>
            <person name="Cohen L."/>
        </authorList>
    </citation>
    <scope>NUCLEOTIDE SEQUENCE</scope>
    <source>
        <strain evidence="2">UTEX LB 985</strain>
    </source>
</reference>
<gene>
    <name evidence="2" type="ORF">CBRE1094_LOCUS46368</name>
</gene>
<proteinExistence type="predicted"/>
<feature type="compositionally biased region" description="Basic residues" evidence="1">
    <location>
        <begin position="116"/>
        <end position="134"/>
    </location>
</feature>
<feature type="compositionally biased region" description="Polar residues" evidence="1">
    <location>
        <begin position="199"/>
        <end position="209"/>
    </location>
</feature>
<feature type="region of interest" description="Disordered" evidence="1">
    <location>
        <begin position="1"/>
        <end position="23"/>
    </location>
</feature>
<evidence type="ECO:0000256" key="1">
    <source>
        <dbReference type="SAM" id="MobiDB-lite"/>
    </source>
</evidence>
<dbReference type="EMBL" id="HBGU01084986">
    <property type="protein sequence ID" value="CAD9553468.1"/>
    <property type="molecule type" value="Transcribed_RNA"/>
</dbReference>
<name>A0A7S2JQW3_9EUKA</name>
<dbReference type="AlphaFoldDB" id="A0A7S2JQW3"/>
<accession>A0A7S2JQW3</accession>
<evidence type="ECO:0000313" key="2">
    <source>
        <dbReference type="EMBL" id="CAD9553468.1"/>
    </source>
</evidence>